<sequence length="243" mass="25914">MDRLGYTAMSAASRTMSSLTVRANNLANVNTPGFRADMEQAESVSLEGYGYDSRHMAVARNNGIDLTPGELMATGRELDVAIQGAGLLVVENAEGEERYTRHGALQVDAQLRLTVNGLPLMGEGGPIVLPEYDQLSIGRDGTVSVVPRGDYLTAEVDRIRMVDVPATNLTKDATGLLTTLDGTPAADAENAVLASGYLEASNVSSIDQLMATMSLNRLFETQVKMMKAAEDLSEAGNRMIRGS</sequence>
<proteinExistence type="inferred from homology"/>
<organism evidence="10 11">
    <name type="scientific">Ectopseudomonas mendocina</name>
    <name type="common">Pseudomonas mendocina</name>
    <dbReference type="NCBI Taxonomy" id="300"/>
    <lineage>
        <taxon>Bacteria</taxon>
        <taxon>Pseudomonadati</taxon>
        <taxon>Pseudomonadota</taxon>
        <taxon>Gammaproteobacteria</taxon>
        <taxon>Pseudomonadales</taxon>
        <taxon>Pseudomonadaceae</taxon>
        <taxon>Ectopseudomonas</taxon>
    </lineage>
</organism>
<keyword evidence="10" id="KW-0282">Flagellum</keyword>
<dbReference type="Pfam" id="PF06429">
    <property type="entry name" value="Flg_bbr_C"/>
    <property type="match status" value="1"/>
</dbReference>
<dbReference type="EMBL" id="CP148074">
    <property type="protein sequence ID" value="WXL26042.1"/>
    <property type="molecule type" value="Genomic_DNA"/>
</dbReference>
<dbReference type="InterPro" id="IPR020013">
    <property type="entry name" value="Flagellar_FlgE/F/G"/>
</dbReference>
<evidence type="ECO:0000313" key="11">
    <source>
        <dbReference type="Proteomes" id="UP001476583"/>
    </source>
</evidence>
<gene>
    <name evidence="10" type="ORF">WG219_00680</name>
</gene>
<dbReference type="InterPro" id="IPR037925">
    <property type="entry name" value="FlgE/F/G-like"/>
</dbReference>
<dbReference type="Pfam" id="PF22692">
    <property type="entry name" value="LlgE_F_G_D1"/>
    <property type="match status" value="1"/>
</dbReference>
<dbReference type="Proteomes" id="UP001476583">
    <property type="component" value="Chromosome"/>
</dbReference>
<accession>A0ABZ2RGB0</accession>
<dbReference type="InterPro" id="IPR001444">
    <property type="entry name" value="Flag_bb_rod_N"/>
</dbReference>
<evidence type="ECO:0000259" key="9">
    <source>
        <dbReference type="Pfam" id="PF22692"/>
    </source>
</evidence>
<comment type="subcellular location">
    <subcellularLocation>
        <location evidence="1 6">Bacterial flagellum basal body</location>
    </subcellularLocation>
</comment>
<keyword evidence="3 6" id="KW-0975">Bacterial flagellum</keyword>
<dbReference type="NCBIfam" id="NF009280">
    <property type="entry name" value="PRK12640.1"/>
    <property type="match status" value="1"/>
</dbReference>
<comment type="similarity">
    <text evidence="2 6">Belongs to the flagella basal body rod proteins family.</text>
</comment>
<dbReference type="PANTHER" id="PTHR30435:SF18">
    <property type="entry name" value="FLAGELLAR BASAL-BODY ROD PROTEIN FLGF"/>
    <property type="match status" value="1"/>
</dbReference>
<dbReference type="InterPro" id="IPR053967">
    <property type="entry name" value="LlgE_F_G-like_D1"/>
</dbReference>
<reference evidence="10 11" key="1">
    <citation type="submission" date="2024-03" db="EMBL/GenBank/DDBJ databases">
        <title>Complete genome of BD2.</title>
        <authorList>
            <person name="Cao G."/>
        </authorList>
    </citation>
    <scope>NUCLEOTIDE SEQUENCE [LARGE SCALE GENOMIC DNA]</scope>
    <source>
        <strain evidence="10 11">BD2</strain>
    </source>
</reference>
<evidence type="ECO:0000256" key="6">
    <source>
        <dbReference type="RuleBase" id="RU362116"/>
    </source>
</evidence>
<evidence type="ECO:0000259" key="7">
    <source>
        <dbReference type="Pfam" id="PF00460"/>
    </source>
</evidence>
<evidence type="ECO:0000256" key="2">
    <source>
        <dbReference type="ARBA" id="ARBA00009677"/>
    </source>
</evidence>
<protein>
    <recommendedName>
        <fullName evidence="5 6">Flagellar basal-body rod protein FlgF</fullName>
    </recommendedName>
</protein>
<keyword evidence="11" id="KW-1185">Reference proteome</keyword>
<evidence type="ECO:0000259" key="8">
    <source>
        <dbReference type="Pfam" id="PF06429"/>
    </source>
</evidence>
<dbReference type="InterPro" id="IPR010930">
    <property type="entry name" value="Flg_bb/hook_C_dom"/>
</dbReference>
<name>A0ABZ2RGB0_ECTME</name>
<dbReference type="SUPFAM" id="SSF117143">
    <property type="entry name" value="Flagellar hook protein flgE"/>
    <property type="match status" value="1"/>
</dbReference>
<evidence type="ECO:0000256" key="5">
    <source>
        <dbReference type="ARBA" id="ARBA00040228"/>
    </source>
</evidence>
<dbReference type="NCBIfam" id="TIGR03506">
    <property type="entry name" value="FlgEFG_subfam"/>
    <property type="match status" value="1"/>
</dbReference>
<feature type="domain" description="Flagellar basal body rod protein N-terminal" evidence="7">
    <location>
        <begin position="6"/>
        <end position="35"/>
    </location>
</feature>
<dbReference type="Pfam" id="PF00460">
    <property type="entry name" value="Flg_bb_rod"/>
    <property type="match status" value="1"/>
</dbReference>
<evidence type="ECO:0000256" key="1">
    <source>
        <dbReference type="ARBA" id="ARBA00004117"/>
    </source>
</evidence>
<comment type="subunit">
    <text evidence="4 6">The basal body constitutes a major portion of the flagellar organelle and consists of five rings (E,L,P,S, and M) mounted on a central rod. The rod consists of about 26 subunits of FlgG in the distal portion, and FlgB, FlgC and FlgF are thought to build up the proximal portion of the rod with about 6 subunits each.</text>
</comment>
<keyword evidence="10" id="KW-0969">Cilium</keyword>
<dbReference type="PANTHER" id="PTHR30435">
    <property type="entry name" value="FLAGELLAR PROTEIN"/>
    <property type="match status" value="1"/>
</dbReference>
<keyword evidence="10" id="KW-0966">Cell projection</keyword>
<feature type="domain" description="Flagellar basal-body/hook protein C-terminal" evidence="8">
    <location>
        <begin position="195"/>
        <end position="239"/>
    </location>
</feature>
<evidence type="ECO:0000256" key="3">
    <source>
        <dbReference type="ARBA" id="ARBA00023143"/>
    </source>
</evidence>
<evidence type="ECO:0000313" key="10">
    <source>
        <dbReference type="EMBL" id="WXL26042.1"/>
    </source>
</evidence>
<feature type="domain" description="Flagellar hook protein FlgE/F/G-like D1" evidence="9">
    <location>
        <begin position="81"/>
        <end position="145"/>
    </location>
</feature>
<evidence type="ECO:0000256" key="4">
    <source>
        <dbReference type="ARBA" id="ARBA00038560"/>
    </source>
</evidence>